<dbReference type="FunFam" id="3.10.300.10:FF:000001">
    <property type="entry name" value="Putative 3-methyladenine DNA glycosylase"/>
    <property type="match status" value="1"/>
</dbReference>
<evidence type="ECO:0000256" key="5">
    <source>
        <dbReference type="HAMAP-Rule" id="MF_00527"/>
    </source>
</evidence>
<dbReference type="Pfam" id="PF02245">
    <property type="entry name" value="Pur_DNA_glyco"/>
    <property type="match status" value="1"/>
</dbReference>
<comment type="similarity">
    <text evidence="1 5">Belongs to the DNA glycosylase MPG family.</text>
</comment>
<evidence type="ECO:0000256" key="3">
    <source>
        <dbReference type="ARBA" id="ARBA00022801"/>
    </source>
</evidence>
<keyword evidence="3 5" id="KW-0378">Hydrolase</keyword>
<reference evidence="6 7" key="1">
    <citation type="submission" date="2015-07" db="EMBL/GenBank/DDBJ databases">
        <title>Genome sequence of Leptolinea tardivitalis DSM 16556.</title>
        <authorList>
            <person name="Hemp J."/>
            <person name="Ward L.M."/>
            <person name="Pace L.A."/>
            <person name="Fischer W.W."/>
        </authorList>
    </citation>
    <scope>NUCLEOTIDE SEQUENCE [LARGE SCALE GENOMIC DNA]</scope>
    <source>
        <strain evidence="6 7">YMTK-2</strain>
    </source>
</reference>
<dbReference type="AlphaFoldDB" id="A0A0P6WXL8"/>
<dbReference type="GO" id="GO:0003677">
    <property type="term" value="F:DNA binding"/>
    <property type="evidence" value="ECO:0007669"/>
    <property type="project" value="InterPro"/>
</dbReference>
<dbReference type="STRING" id="229920.ADM99_12215"/>
<proteinExistence type="inferred from homology"/>
<dbReference type="HAMAP" id="MF_00527">
    <property type="entry name" value="3MGH"/>
    <property type="match status" value="1"/>
</dbReference>
<dbReference type="Proteomes" id="UP000050430">
    <property type="component" value="Unassembled WGS sequence"/>
</dbReference>
<gene>
    <name evidence="6" type="ORF">ADM99_12215</name>
</gene>
<protein>
    <recommendedName>
        <fullName evidence="5">Putative 3-methyladenine DNA glycosylase</fullName>
        <ecNumber evidence="5">3.2.2.-</ecNumber>
    </recommendedName>
</protein>
<dbReference type="GO" id="GO:0006284">
    <property type="term" value="P:base-excision repair"/>
    <property type="evidence" value="ECO:0007669"/>
    <property type="project" value="InterPro"/>
</dbReference>
<sequence>MQKTVTTGQILPAAFYDRSVVDVAHDLLGKRLVRVINGQRISGIINETEAYDGEQDQACHAKSGKTARNYVMYGRPGRAYVYFTYGMHWMLNCVCGPEGYPAAVLIRSLIPDEGLDFIACKRQGISQRDWCSGPARLTRALAIGRECNEVDLTGTSGGLFIEESNSITEDRIHRTPRIGIQYAGEPWVNMPWRFVLQEST</sequence>
<keyword evidence="7" id="KW-1185">Reference proteome</keyword>
<dbReference type="PATRIC" id="fig|229920.5.peg.2767"/>
<dbReference type="InterPro" id="IPR003180">
    <property type="entry name" value="MPG"/>
</dbReference>
<dbReference type="PANTHER" id="PTHR10429:SF0">
    <property type="entry name" value="DNA-3-METHYLADENINE GLYCOSYLASE"/>
    <property type="match status" value="1"/>
</dbReference>
<comment type="caution">
    <text evidence="6">The sequence shown here is derived from an EMBL/GenBank/DDBJ whole genome shotgun (WGS) entry which is preliminary data.</text>
</comment>
<dbReference type="OrthoDB" id="9794313at2"/>
<dbReference type="SUPFAM" id="SSF50486">
    <property type="entry name" value="FMT C-terminal domain-like"/>
    <property type="match status" value="1"/>
</dbReference>
<dbReference type="PANTHER" id="PTHR10429">
    <property type="entry name" value="DNA-3-METHYLADENINE GLYCOSYLASE"/>
    <property type="match status" value="1"/>
</dbReference>
<dbReference type="Gene3D" id="3.10.300.10">
    <property type="entry name" value="Methylpurine-DNA glycosylase (MPG)"/>
    <property type="match status" value="1"/>
</dbReference>
<dbReference type="EC" id="3.2.2.-" evidence="5"/>
<evidence type="ECO:0000256" key="2">
    <source>
        <dbReference type="ARBA" id="ARBA00022763"/>
    </source>
</evidence>
<dbReference type="NCBIfam" id="TIGR00567">
    <property type="entry name" value="3mg"/>
    <property type="match status" value="1"/>
</dbReference>
<dbReference type="EMBL" id="LGCK01000012">
    <property type="protein sequence ID" value="KPL71044.1"/>
    <property type="molecule type" value="Genomic_DNA"/>
</dbReference>
<keyword evidence="2 5" id="KW-0227">DNA damage</keyword>
<dbReference type="NCBIfam" id="NF002003">
    <property type="entry name" value="PRK00802.1-3"/>
    <property type="match status" value="1"/>
</dbReference>
<dbReference type="InterPro" id="IPR036995">
    <property type="entry name" value="MPG_sf"/>
</dbReference>
<evidence type="ECO:0000313" key="6">
    <source>
        <dbReference type="EMBL" id="KPL71044.1"/>
    </source>
</evidence>
<keyword evidence="4 5" id="KW-0234">DNA repair</keyword>
<evidence type="ECO:0000256" key="4">
    <source>
        <dbReference type="ARBA" id="ARBA00023204"/>
    </source>
</evidence>
<dbReference type="CDD" id="cd00540">
    <property type="entry name" value="AAG"/>
    <property type="match status" value="1"/>
</dbReference>
<dbReference type="InterPro" id="IPR011034">
    <property type="entry name" value="Formyl_transferase-like_C_sf"/>
</dbReference>
<accession>A0A0P6WXL8</accession>
<dbReference type="GO" id="GO:0003905">
    <property type="term" value="F:alkylbase DNA N-glycosylase activity"/>
    <property type="evidence" value="ECO:0007669"/>
    <property type="project" value="InterPro"/>
</dbReference>
<evidence type="ECO:0000256" key="1">
    <source>
        <dbReference type="ARBA" id="ARBA00009232"/>
    </source>
</evidence>
<name>A0A0P6WXL8_9CHLR</name>
<organism evidence="6 7">
    <name type="scientific">Leptolinea tardivitalis</name>
    <dbReference type="NCBI Taxonomy" id="229920"/>
    <lineage>
        <taxon>Bacteria</taxon>
        <taxon>Bacillati</taxon>
        <taxon>Chloroflexota</taxon>
        <taxon>Anaerolineae</taxon>
        <taxon>Anaerolineales</taxon>
        <taxon>Anaerolineaceae</taxon>
        <taxon>Leptolinea</taxon>
    </lineage>
</organism>
<evidence type="ECO:0000313" key="7">
    <source>
        <dbReference type="Proteomes" id="UP000050430"/>
    </source>
</evidence>